<dbReference type="PANTHER" id="PTHR46044:SF4">
    <property type="entry name" value="CYANIDE HYDRATASE"/>
    <property type="match status" value="1"/>
</dbReference>
<dbReference type="EMBL" id="CABFJX010000408">
    <property type="protein sequence ID" value="VTT81563.1"/>
    <property type="molecule type" value="Genomic_DNA"/>
</dbReference>
<dbReference type="Pfam" id="PF04366">
    <property type="entry name" value="Ysc84"/>
    <property type="match status" value="1"/>
</dbReference>
<sequence>MAHYLSRHCDSNHSISDYYARTLHTFIQPKHSQSNRMGLFKTADLREECEKSARILKSFVDKNKIPSNVINNAKGLAIFTGFRAGMYFAGAGGSGIVIARLPDGSWSSPSAFSVRSGSVGLVYGIDVYDCICVLNTQEAVDAYKKSEVNLGGAVALAAGPLGGNVNMGEVKPVWTYTKSRGIYGGLTVDGTVIKEKRDVNSDFYGAEVSSAQILEGNVNGGWSPRIVELLEVVKTAEGKSADKSVLQGISTEPTPAWPESINLYTNSIANTNLNNNNHKKIIMAITKYKAAAVTSEPGWFDLEGGVRKTIDFINEAGQAGCKLVAFPEVWIPGYPYWMWKVTYLQSLPMLKRYRENSMAVDSEEMRRIRRAARDNQIYVSLGFSEIDHATLYLAQVLIGPDGSVINHRRKIKPTHVEKLVYGDGSGDTFMSVSETDIGRVGQLNCWENMNPFLKSLNVSAGEQVHIAAWPVYPGKERQVAPDPATNYADPASDLVTPEYAIETGTWTLAPFQRLSVEGLKINTPEGVEPETDPSVYNGHARIYRPDGSLVVKPEKDFDGLLFVDIDLNETHLTKVLADFAGHYMRPDLIRLLVDTRRKELITEADANGSIATYTTRQRLGLDKPLDDKKGEQETPEIV</sequence>
<dbReference type="Proteomes" id="UP000760494">
    <property type="component" value="Unassembled WGS sequence"/>
</dbReference>
<evidence type="ECO:0000256" key="8">
    <source>
        <dbReference type="PROSITE-ProRule" id="PRU10139"/>
    </source>
</evidence>
<dbReference type="InterPro" id="IPR037544">
    <property type="entry name" value="CN_hydrolase"/>
</dbReference>
<comment type="induction">
    <text evidence="7">By cyanide.</text>
</comment>
<organism evidence="10 11">
    <name type="scientific">Fusarium fujikuroi</name>
    <name type="common">Bakanae and foot rot disease fungus</name>
    <name type="synonym">Gibberella fujikuroi</name>
    <dbReference type="NCBI Taxonomy" id="5127"/>
    <lineage>
        <taxon>Eukaryota</taxon>
        <taxon>Fungi</taxon>
        <taxon>Dikarya</taxon>
        <taxon>Ascomycota</taxon>
        <taxon>Pezizomycotina</taxon>
        <taxon>Sordariomycetes</taxon>
        <taxon>Hypocreomycetidae</taxon>
        <taxon>Hypocreales</taxon>
        <taxon>Nectriaceae</taxon>
        <taxon>Fusarium</taxon>
        <taxon>Fusarium fujikuroi species complex</taxon>
    </lineage>
</organism>
<dbReference type="SUPFAM" id="SSF56317">
    <property type="entry name" value="Carbon-nitrogen hydrolase"/>
    <property type="match status" value="1"/>
</dbReference>
<evidence type="ECO:0000313" key="10">
    <source>
        <dbReference type="EMBL" id="VTT81563.1"/>
    </source>
</evidence>
<evidence type="ECO:0000256" key="6">
    <source>
        <dbReference type="ARBA" id="ARBA00047580"/>
    </source>
</evidence>
<comment type="function">
    <text evidence="7">Catalyzes the hydration of cyanide to formamide. Degradation of cyanide may be important for plant pathogenic fungi in infection of cyanogenic plants.</text>
</comment>
<comment type="similarity">
    <text evidence="1 7">Belongs to the carbon-nitrogen hydrolase superfamily. Nitrilase family.</text>
</comment>
<feature type="domain" description="CN hydrolase" evidence="9">
    <location>
        <begin position="288"/>
        <end position="567"/>
    </location>
</feature>
<evidence type="ECO:0000256" key="4">
    <source>
        <dbReference type="ARBA" id="ARBA00022801"/>
    </source>
</evidence>
<evidence type="ECO:0000313" key="11">
    <source>
        <dbReference type="Proteomes" id="UP000760494"/>
    </source>
</evidence>
<reference evidence="10" key="1">
    <citation type="submission" date="2019-05" db="EMBL/GenBank/DDBJ databases">
        <authorList>
            <person name="Piombo E."/>
        </authorList>
    </citation>
    <scope>NUCLEOTIDE SEQUENCE</scope>
    <source>
        <strain evidence="10">C2S</strain>
    </source>
</reference>
<dbReference type="GO" id="GO:0030196">
    <property type="term" value="F:cyanide hydratase activity"/>
    <property type="evidence" value="ECO:0007669"/>
    <property type="project" value="UniProtKB-UniRule"/>
</dbReference>
<dbReference type="AlphaFoldDB" id="A0A9Q9RWA2"/>
<evidence type="ECO:0000256" key="5">
    <source>
        <dbReference type="ARBA" id="ARBA00023239"/>
    </source>
</evidence>
<keyword evidence="4" id="KW-0378">Hydrolase</keyword>
<proteinExistence type="evidence at transcript level"/>
<protein>
    <recommendedName>
        <fullName evidence="3 7">Cyanide hydratase</fullName>
        <shortName evidence="7">CHT</shortName>
        <ecNumber evidence="2 7">4.2.1.66</ecNumber>
    </recommendedName>
    <alternativeName>
        <fullName evidence="7">Cyanide-degrading nitrilase</fullName>
    </alternativeName>
    <alternativeName>
        <fullName evidence="7">Formamide hydrolyase</fullName>
    </alternativeName>
</protein>
<gene>
    <name evidence="10" type="ORF">C2S_12053</name>
</gene>
<evidence type="ECO:0000256" key="3">
    <source>
        <dbReference type="ARBA" id="ARBA00018166"/>
    </source>
</evidence>
<dbReference type="EC" id="4.2.1.66" evidence="2 7"/>
<dbReference type="InterPro" id="IPR007461">
    <property type="entry name" value="Ysc84_actin-binding"/>
</dbReference>
<dbReference type="InterPro" id="IPR036526">
    <property type="entry name" value="C-N_Hydrolase_sf"/>
</dbReference>
<dbReference type="CDD" id="cd11524">
    <property type="entry name" value="SYLF"/>
    <property type="match status" value="1"/>
</dbReference>
<evidence type="ECO:0000256" key="2">
    <source>
        <dbReference type="ARBA" id="ARBA00013135"/>
    </source>
</evidence>
<dbReference type="PROSITE" id="PS50263">
    <property type="entry name" value="CN_HYDROLASE"/>
    <property type="match status" value="1"/>
</dbReference>
<evidence type="ECO:0000259" key="9">
    <source>
        <dbReference type="PROSITE" id="PS50263"/>
    </source>
</evidence>
<dbReference type="CDD" id="cd07564">
    <property type="entry name" value="nitrilases_CHs"/>
    <property type="match status" value="1"/>
</dbReference>
<dbReference type="PROSITE" id="PS00920">
    <property type="entry name" value="NITRIL_CHT_1"/>
    <property type="match status" value="1"/>
</dbReference>
<dbReference type="InterPro" id="IPR044149">
    <property type="entry name" value="Nitrilases_CHs"/>
</dbReference>
<dbReference type="InterPro" id="IPR003010">
    <property type="entry name" value="C-N_Hydrolase"/>
</dbReference>
<dbReference type="GO" id="GO:0000257">
    <property type="term" value="F:nitrilase activity"/>
    <property type="evidence" value="ECO:0007669"/>
    <property type="project" value="UniProtKB-ARBA"/>
</dbReference>
<dbReference type="PANTHER" id="PTHR46044">
    <property type="entry name" value="NITRILASE"/>
    <property type="match status" value="1"/>
</dbReference>
<dbReference type="GO" id="GO:0019500">
    <property type="term" value="P:cyanide catabolic process"/>
    <property type="evidence" value="ECO:0007669"/>
    <property type="project" value="UniProtKB-UniRule"/>
</dbReference>
<dbReference type="Gene3D" id="3.60.110.10">
    <property type="entry name" value="Carbon-nitrogen hydrolase"/>
    <property type="match status" value="1"/>
</dbReference>
<dbReference type="PROSITE" id="PS00921">
    <property type="entry name" value="NITRIL_CHT_2"/>
    <property type="match status" value="1"/>
</dbReference>
<accession>A0A9Q9RWA2</accession>
<evidence type="ECO:0000256" key="7">
    <source>
        <dbReference type="HAMAP-Rule" id="MF_03224"/>
    </source>
</evidence>
<evidence type="ECO:0000256" key="1">
    <source>
        <dbReference type="ARBA" id="ARBA00008129"/>
    </source>
</evidence>
<keyword evidence="5 7" id="KW-0456">Lyase</keyword>
<dbReference type="HAMAP" id="MF_03224">
    <property type="entry name" value="CN_hydrolase"/>
    <property type="match status" value="1"/>
</dbReference>
<comment type="catalytic activity">
    <reaction evidence="6 7">
        <text>formamide = hydrogen cyanide + H2O</text>
        <dbReference type="Rhea" id="RHEA:21720"/>
        <dbReference type="ChEBI" id="CHEBI:15377"/>
        <dbReference type="ChEBI" id="CHEBI:16397"/>
        <dbReference type="ChEBI" id="CHEBI:18407"/>
        <dbReference type="EC" id="4.2.1.66"/>
    </reaction>
</comment>
<feature type="active site" description="Proton acceptor" evidence="8">
    <location>
        <position position="328"/>
    </location>
</feature>
<comment type="subunit">
    <text evidence="7">Oligomer of dimers, forming left-handed helical fibers.</text>
</comment>
<name>A0A9Q9RWA2_FUSFU</name>
<comment type="caution">
    <text evidence="10">The sequence shown here is derived from an EMBL/GenBank/DDBJ whole genome shotgun (WGS) entry which is preliminary data.</text>
</comment>
<dbReference type="FunFam" id="3.60.110.10:FF:000011">
    <property type="entry name" value="Cyanide hydratase"/>
    <property type="match status" value="1"/>
</dbReference>
<dbReference type="Pfam" id="PF00795">
    <property type="entry name" value="CN_hydrolase"/>
    <property type="match status" value="1"/>
</dbReference>
<dbReference type="InterPro" id="IPR000132">
    <property type="entry name" value="Nitrilase/CN_hydratase_CS"/>
</dbReference>